<dbReference type="eggNOG" id="ENOG50337JM">
    <property type="taxonomic scope" value="Bacteria"/>
</dbReference>
<dbReference type="HOGENOM" id="CLU_1061444_0_0_0"/>
<accession>I3ZJH5</accession>
<dbReference type="KEGG" id="trs:Terro_3169"/>
<evidence type="ECO:0000313" key="2">
    <source>
        <dbReference type="Proteomes" id="UP000006056"/>
    </source>
</evidence>
<dbReference type="OrthoDB" id="3078178at2"/>
<dbReference type="EMBL" id="CP003379">
    <property type="protein sequence ID" value="AFL89393.1"/>
    <property type="molecule type" value="Genomic_DNA"/>
</dbReference>
<protein>
    <submittedName>
        <fullName evidence="1">Uncharacterized protein</fullName>
    </submittedName>
</protein>
<name>I3ZJH5_TERRK</name>
<keyword evidence="2" id="KW-1185">Reference proteome</keyword>
<sequence length="262" mass="29275">MSISEAAQLYSSNMSIIRDRINLVRSVLDNQVLLGSEAFETELVYLQFRKVLESIAFSSLAANKEQYASLHANFGRHWKAEQILKELTALNPDFYPMPLEAPISMPGFHHFDLVTDGFLTREDFATLYDVSSQVLHTRNPYSEKAPVIQAKYSGIEWTARIQRLLSIHSVRLLNGEVFLVQIPAEGPILMNHGAAGQNLDPVRAEENRRNAVMYGWLTGHQTFIGAVPSTAVPLQPAPQLVSFSRLPISKSPPGVDRQPKAH</sequence>
<dbReference type="RefSeq" id="WP_014786655.1">
    <property type="nucleotide sequence ID" value="NC_018014.1"/>
</dbReference>
<reference evidence="1 2" key="1">
    <citation type="submission" date="2012-06" db="EMBL/GenBank/DDBJ databases">
        <title>Complete genome of Terriglobus roseus DSM 18391.</title>
        <authorList>
            <consortium name="US DOE Joint Genome Institute (JGI-PGF)"/>
            <person name="Lucas S."/>
            <person name="Copeland A."/>
            <person name="Lapidus A."/>
            <person name="Glavina del Rio T."/>
            <person name="Dalin E."/>
            <person name="Tice H."/>
            <person name="Bruce D."/>
            <person name="Goodwin L."/>
            <person name="Pitluck S."/>
            <person name="Peters L."/>
            <person name="Mikhailova N."/>
            <person name="Munk A.C.C."/>
            <person name="Kyrpides N."/>
            <person name="Mavromatis K."/>
            <person name="Ivanova N."/>
            <person name="Brettin T."/>
            <person name="Detter J.C."/>
            <person name="Han C."/>
            <person name="Larimer F."/>
            <person name="Land M."/>
            <person name="Hauser L."/>
            <person name="Markowitz V."/>
            <person name="Cheng J.-F."/>
            <person name="Hugenholtz P."/>
            <person name="Woyke T."/>
            <person name="Wu D."/>
            <person name="Brambilla E."/>
            <person name="Klenk H.-P."/>
            <person name="Eisen J.A."/>
        </authorList>
    </citation>
    <scope>NUCLEOTIDE SEQUENCE [LARGE SCALE GENOMIC DNA]</scope>
    <source>
        <strain evidence="2">DSM 18391 / NRRL B-41598 / KBS 63</strain>
    </source>
</reference>
<dbReference type="Proteomes" id="UP000006056">
    <property type="component" value="Chromosome"/>
</dbReference>
<evidence type="ECO:0000313" key="1">
    <source>
        <dbReference type="EMBL" id="AFL89393.1"/>
    </source>
</evidence>
<gene>
    <name evidence="1" type="ordered locus">Terro_3169</name>
</gene>
<organism evidence="1 2">
    <name type="scientific">Terriglobus roseus (strain DSM 18391 / NRRL B-41598 / KBS 63)</name>
    <dbReference type="NCBI Taxonomy" id="926566"/>
    <lineage>
        <taxon>Bacteria</taxon>
        <taxon>Pseudomonadati</taxon>
        <taxon>Acidobacteriota</taxon>
        <taxon>Terriglobia</taxon>
        <taxon>Terriglobales</taxon>
        <taxon>Acidobacteriaceae</taxon>
        <taxon>Terriglobus</taxon>
    </lineage>
</organism>
<dbReference type="AlphaFoldDB" id="I3ZJH5"/>
<proteinExistence type="predicted"/>